<gene>
    <name evidence="2" type="ORF">ISU02_05210</name>
</gene>
<dbReference type="Gene3D" id="3.40.50.150">
    <property type="entry name" value="Vaccinia Virus protein VP39"/>
    <property type="match status" value="1"/>
</dbReference>
<keyword evidence="3" id="KW-1185">Reference proteome</keyword>
<comment type="caution">
    <text evidence="2">The sequence shown here is derived from an EMBL/GenBank/DDBJ whole genome shotgun (WGS) entry which is preliminary data.</text>
</comment>
<evidence type="ECO:0000313" key="3">
    <source>
        <dbReference type="Proteomes" id="UP000614200"/>
    </source>
</evidence>
<keyword evidence="2" id="KW-0489">Methyltransferase</keyword>
<dbReference type="RefSeq" id="WP_207736194.1">
    <property type="nucleotide sequence ID" value="NZ_JADKNH010000003.1"/>
</dbReference>
<feature type="domain" description="Methyltransferase" evidence="1">
    <location>
        <begin position="36"/>
        <end position="108"/>
    </location>
</feature>
<dbReference type="InterPro" id="IPR025714">
    <property type="entry name" value="Methyltranfer_dom"/>
</dbReference>
<sequence>MMFLWKPKMIDYMKDAYEFHAAHDRLAEKLQHHLPKNAHVCDAGCGLGYFSLALSTRCEHVTAIDIAPSPLAILRQNIADLGYDNIEIIEGDILKKPPRKPYDVMVFSFFGTVHETLKIAKKQCDGTVIMLKKNSAFHRFSLTKQVVGSHTYKNARQQLEHYGLPFSYESFSVEMGQPFKSIENAVDFFRLYCRDGHPEAIGEAEIADKLIRSTSEVFPYYLPMAREVGMVVLKTGDIPDDID</sequence>
<accession>A0ABR9ZPW7</accession>
<reference evidence="2 3" key="1">
    <citation type="submission" date="2020-11" db="EMBL/GenBank/DDBJ databases">
        <title>Fusibacter basophilias sp. nov.</title>
        <authorList>
            <person name="Qiu D."/>
        </authorList>
    </citation>
    <scope>NUCLEOTIDE SEQUENCE [LARGE SCALE GENOMIC DNA]</scope>
    <source>
        <strain evidence="2 3">Q10-2</strain>
    </source>
</reference>
<dbReference type="Proteomes" id="UP000614200">
    <property type="component" value="Unassembled WGS sequence"/>
</dbReference>
<keyword evidence="2" id="KW-0808">Transferase</keyword>
<organism evidence="2 3">
    <name type="scientific">Fusibacter ferrireducens</name>
    <dbReference type="NCBI Taxonomy" id="2785058"/>
    <lineage>
        <taxon>Bacteria</taxon>
        <taxon>Bacillati</taxon>
        <taxon>Bacillota</taxon>
        <taxon>Clostridia</taxon>
        <taxon>Eubacteriales</taxon>
        <taxon>Eubacteriales Family XII. Incertae Sedis</taxon>
        <taxon>Fusibacter</taxon>
    </lineage>
</organism>
<evidence type="ECO:0000313" key="2">
    <source>
        <dbReference type="EMBL" id="MBF4692503.1"/>
    </source>
</evidence>
<dbReference type="GO" id="GO:0008168">
    <property type="term" value="F:methyltransferase activity"/>
    <property type="evidence" value="ECO:0007669"/>
    <property type="project" value="UniProtKB-KW"/>
</dbReference>
<proteinExistence type="predicted"/>
<dbReference type="EMBL" id="JADKNH010000003">
    <property type="protein sequence ID" value="MBF4692503.1"/>
    <property type="molecule type" value="Genomic_DNA"/>
</dbReference>
<dbReference type="SUPFAM" id="SSF53335">
    <property type="entry name" value="S-adenosyl-L-methionine-dependent methyltransferases"/>
    <property type="match status" value="1"/>
</dbReference>
<dbReference type="CDD" id="cd02440">
    <property type="entry name" value="AdoMet_MTases"/>
    <property type="match status" value="1"/>
</dbReference>
<dbReference type="Pfam" id="PF13847">
    <property type="entry name" value="Methyltransf_31"/>
    <property type="match status" value="1"/>
</dbReference>
<dbReference type="GO" id="GO:0032259">
    <property type="term" value="P:methylation"/>
    <property type="evidence" value="ECO:0007669"/>
    <property type="project" value="UniProtKB-KW"/>
</dbReference>
<dbReference type="InterPro" id="IPR029063">
    <property type="entry name" value="SAM-dependent_MTases_sf"/>
</dbReference>
<protein>
    <submittedName>
        <fullName evidence="2">Class I SAM-dependent methyltransferase</fullName>
    </submittedName>
</protein>
<evidence type="ECO:0000259" key="1">
    <source>
        <dbReference type="Pfam" id="PF13847"/>
    </source>
</evidence>
<name>A0ABR9ZPW7_9FIRM</name>